<organism evidence="2">
    <name type="scientific">Cyprinus carpio</name>
    <name type="common">Common carp</name>
    <dbReference type="NCBI Taxonomy" id="7962"/>
    <lineage>
        <taxon>Eukaryota</taxon>
        <taxon>Metazoa</taxon>
        <taxon>Chordata</taxon>
        <taxon>Craniata</taxon>
        <taxon>Vertebrata</taxon>
        <taxon>Euteleostomi</taxon>
        <taxon>Actinopterygii</taxon>
        <taxon>Neopterygii</taxon>
        <taxon>Teleostei</taxon>
        <taxon>Ostariophysi</taxon>
        <taxon>Cypriniformes</taxon>
        <taxon>Cyprinidae</taxon>
        <taxon>Cyprininae</taxon>
        <taxon>Cyprinus</taxon>
    </lineage>
</organism>
<dbReference type="PANTHER" id="PTHR13219:SF6">
    <property type="entry name" value="TRANSMEMBRANE PROTEIN 94"/>
    <property type="match status" value="1"/>
</dbReference>
<evidence type="ECO:0000313" key="2">
    <source>
        <dbReference type="RefSeq" id="XP_042619756.1"/>
    </source>
</evidence>
<gene>
    <name evidence="2" type="primary">LOC109068179</name>
</gene>
<dbReference type="RefSeq" id="XP_042619756.1">
    <property type="nucleotide sequence ID" value="XM_042763822.1"/>
</dbReference>
<dbReference type="PANTHER" id="PTHR13219">
    <property type="entry name" value="TRANSMEMBRANE PROTEIN 94"/>
    <property type="match status" value="1"/>
</dbReference>
<proteinExistence type="predicted"/>
<reference evidence="2" key="1">
    <citation type="submission" date="2025-08" db="UniProtKB">
        <authorList>
            <consortium name="RefSeq"/>
        </authorList>
    </citation>
    <scope>IDENTIFICATION</scope>
    <source>
        <tissue evidence="2">Muscle</tissue>
    </source>
</reference>
<protein>
    <submittedName>
        <fullName evidence="2">Transmembrane protein 94-like</fullName>
    </submittedName>
</protein>
<dbReference type="InterPro" id="IPR039720">
    <property type="entry name" value="TMEM94"/>
</dbReference>
<dbReference type="GeneID" id="109068179"/>
<accession>A0A9Q9YGF4</accession>
<dbReference type="KEGG" id="ccar:109068179"/>
<feature type="region of interest" description="Disordered" evidence="1">
    <location>
        <begin position="76"/>
        <end position="126"/>
    </location>
</feature>
<name>A0A9Q9YGF4_CYPCA</name>
<dbReference type="Proteomes" id="UP001155660">
    <property type="component" value="Chromosome A1"/>
</dbReference>
<sequence>MERLGSFTDALTASRLEMWTLKCKKCYSVFWGQTSTLCHTASFLHSLGSVTVLCCVDKQGILSWPSPNPENILFFSKSTSSQETDRQRQKEVMKKVKRSQGQSNGRDPFTLHSSDVKLVGGSGSVR</sequence>
<evidence type="ECO:0000256" key="1">
    <source>
        <dbReference type="SAM" id="MobiDB-lite"/>
    </source>
</evidence>
<dbReference type="AlphaFoldDB" id="A0A9Q9YGF4"/>
<feature type="compositionally biased region" description="Basic and acidic residues" evidence="1">
    <location>
        <begin position="83"/>
        <end position="94"/>
    </location>
</feature>
<dbReference type="OrthoDB" id="5568754at2759"/>